<evidence type="ECO:0000256" key="2">
    <source>
        <dbReference type="ARBA" id="ARBA00005011"/>
    </source>
</evidence>
<dbReference type="CDD" id="cd00609">
    <property type="entry name" value="AAT_like"/>
    <property type="match status" value="1"/>
</dbReference>
<evidence type="ECO:0000256" key="10">
    <source>
        <dbReference type="ARBA" id="ARBA00047481"/>
    </source>
</evidence>
<dbReference type="InterPro" id="IPR015421">
    <property type="entry name" value="PyrdxlP-dep_Trfase_major"/>
</dbReference>
<evidence type="ECO:0000313" key="14">
    <source>
        <dbReference type="Proteomes" id="UP000003704"/>
    </source>
</evidence>
<keyword evidence="6 11" id="KW-0028">Amino-acid biosynthesis</keyword>
<dbReference type="PANTHER" id="PTHR43643">
    <property type="entry name" value="HISTIDINOL-PHOSPHATE AMINOTRANSFERASE 2"/>
    <property type="match status" value="1"/>
</dbReference>
<protein>
    <recommendedName>
        <fullName evidence="11">Histidinol-phosphate aminotransferase</fullName>
        <ecNumber evidence="11">2.6.1.9</ecNumber>
    </recommendedName>
    <alternativeName>
        <fullName evidence="11">Imidazole acetol-phosphate transaminase</fullName>
    </alternativeName>
</protein>
<dbReference type="HAMAP" id="MF_01023">
    <property type="entry name" value="HisC_aminotrans_2"/>
    <property type="match status" value="1"/>
</dbReference>
<evidence type="ECO:0000256" key="1">
    <source>
        <dbReference type="ARBA" id="ARBA00001933"/>
    </source>
</evidence>
<dbReference type="EC" id="2.6.1.9" evidence="11"/>
<dbReference type="GO" id="GO:0004400">
    <property type="term" value="F:histidinol-phosphate transaminase activity"/>
    <property type="evidence" value="ECO:0007669"/>
    <property type="project" value="UniProtKB-UniRule"/>
</dbReference>
<dbReference type="GO" id="GO:0030170">
    <property type="term" value="F:pyridoxal phosphate binding"/>
    <property type="evidence" value="ECO:0007669"/>
    <property type="project" value="InterPro"/>
</dbReference>
<dbReference type="EMBL" id="AKGD01000001">
    <property type="protein sequence ID" value="EIT70930.1"/>
    <property type="molecule type" value="Genomic_DNA"/>
</dbReference>
<dbReference type="PANTHER" id="PTHR43643:SF6">
    <property type="entry name" value="HISTIDINOL-PHOSPHATE AMINOTRANSFERASE"/>
    <property type="match status" value="1"/>
</dbReference>
<dbReference type="InterPro" id="IPR015422">
    <property type="entry name" value="PyrdxlP-dep_Trfase_small"/>
</dbReference>
<comment type="similarity">
    <text evidence="3 11">Belongs to the class-II pyridoxal-phosphate-dependent aminotransferase family. Histidinol-phosphate aminotransferase subfamily.</text>
</comment>
<keyword evidence="8 11" id="KW-0663">Pyridoxal phosphate</keyword>
<organism evidence="13 14">
    <name type="scientific">Hydrocarboniphaga effusa AP103</name>
    <dbReference type="NCBI Taxonomy" id="1172194"/>
    <lineage>
        <taxon>Bacteria</taxon>
        <taxon>Pseudomonadati</taxon>
        <taxon>Pseudomonadota</taxon>
        <taxon>Gammaproteobacteria</taxon>
        <taxon>Nevskiales</taxon>
        <taxon>Nevskiaceae</taxon>
        <taxon>Hydrocarboniphaga</taxon>
    </lineage>
</organism>
<dbReference type="OrthoDB" id="9813612at2"/>
<dbReference type="InterPro" id="IPR015424">
    <property type="entry name" value="PyrdxlP-dep_Trfase"/>
</dbReference>
<evidence type="ECO:0000256" key="8">
    <source>
        <dbReference type="ARBA" id="ARBA00022898"/>
    </source>
</evidence>
<feature type="modified residue" description="N6-(pyridoxal phosphate)lysine" evidence="11">
    <location>
        <position position="235"/>
    </location>
</feature>
<dbReference type="GO" id="GO:0000105">
    <property type="term" value="P:L-histidine biosynthetic process"/>
    <property type="evidence" value="ECO:0007669"/>
    <property type="project" value="UniProtKB-UniRule"/>
</dbReference>
<reference evidence="13 14" key="1">
    <citation type="journal article" date="2012" name="J. Bacteriol.">
        <title>Genome Sequence of n-Alkane-Degrading Hydrocarboniphaga effusa Strain AP103T (ATCC BAA-332T).</title>
        <authorList>
            <person name="Chang H.K."/>
            <person name="Zylstra G.J."/>
            <person name="Chae J.C."/>
        </authorList>
    </citation>
    <scope>NUCLEOTIDE SEQUENCE [LARGE SCALE GENOMIC DNA]</scope>
    <source>
        <strain evidence="13 14">AP103</strain>
    </source>
</reference>
<dbReference type="Pfam" id="PF00155">
    <property type="entry name" value="Aminotran_1_2"/>
    <property type="match status" value="1"/>
</dbReference>
<evidence type="ECO:0000256" key="6">
    <source>
        <dbReference type="ARBA" id="ARBA00022605"/>
    </source>
</evidence>
<keyword evidence="7 11" id="KW-0808">Transferase</keyword>
<proteinExistence type="inferred from homology"/>
<dbReference type="InterPro" id="IPR004839">
    <property type="entry name" value="Aminotransferase_I/II_large"/>
</dbReference>
<dbReference type="STRING" id="1172194.WQQ_10670"/>
<dbReference type="AlphaFoldDB" id="I8TAX3"/>
<comment type="subunit">
    <text evidence="4 11">Homodimer.</text>
</comment>
<evidence type="ECO:0000256" key="3">
    <source>
        <dbReference type="ARBA" id="ARBA00007970"/>
    </source>
</evidence>
<feature type="domain" description="Aminotransferase class I/classII large" evidence="12">
    <location>
        <begin position="44"/>
        <end position="369"/>
    </location>
</feature>
<evidence type="ECO:0000256" key="7">
    <source>
        <dbReference type="ARBA" id="ARBA00022679"/>
    </source>
</evidence>
<dbReference type="SUPFAM" id="SSF53383">
    <property type="entry name" value="PLP-dependent transferases"/>
    <property type="match status" value="1"/>
</dbReference>
<keyword evidence="5 11" id="KW-0032">Aminotransferase</keyword>
<keyword evidence="9 11" id="KW-0368">Histidine biosynthesis</keyword>
<dbReference type="UniPathway" id="UPA00031">
    <property type="reaction ID" value="UER00012"/>
</dbReference>
<dbReference type="RefSeq" id="WP_007184022.1">
    <property type="nucleotide sequence ID" value="NZ_AKGD01000001.1"/>
</dbReference>
<comment type="caution">
    <text evidence="13">The sequence shown here is derived from an EMBL/GenBank/DDBJ whole genome shotgun (WGS) entry which is preliminary data.</text>
</comment>
<evidence type="ECO:0000259" key="12">
    <source>
        <dbReference type="Pfam" id="PF00155"/>
    </source>
</evidence>
<dbReference type="InterPro" id="IPR005861">
    <property type="entry name" value="HisP_aminotrans"/>
</dbReference>
<gene>
    <name evidence="11" type="primary">hisC</name>
    <name evidence="13" type="ORF">WQQ_10670</name>
</gene>
<evidence type="ECO:0000256" key="9">
    <source>
        <dbReference type="ARBA" id="ARBA00023102"/>
    </source>
</evidence>
<evidence type="ECO:0000313" key="13">
    <source>
        <dbReference type="EMBL" id="EIT70930.1"/>
    </source>
</evidence>
<comment type="pathway">
    <text evidence="2 11">Amino-acid biosynthesis; L-histidine biosynthesis; L-histidine from 5-phospho-alpha-D-ribose 1-diphosphate: step 7/9.</text>
</comment>
<dbReference type="PROSITE" id="PS00599">
    <property type="entry name" value="AA_TRANSFER_CLASS_2"/>
    <property type="match status" value="1"/>
</dbReference>
<dbReference type="InterPro" id="IPR001917">
    <property type="entry name" value="Aminotrans_II_pyridoxalP_BS"/>
</dbReference>
<comment type="catalytic activity">
    <reaction evidence="10 11">
        <text>L-histidinol phosphate + 2-oxoglutarate = 3-(imidazol-4-yl)-2-oxopropyl phosphate + L-glutamate</text>
        <dbReference type="Rhea" id="RHEA:23744"/>
        <dbReference type="ChEBI" id="CHEBI:16810"/>
        <dbReference type="ChEBI" id="CHEBI:29985"/>
        <dbReference type="ChEBI" id="CHEBI:57766"/>
        <dbReference type="ChEBI" id="CHEBI:57980"/>
        <dbReference type="EC" id="2.6.1.9"/>
    </reaction>
</comment>
<accession>I8TAX3</accession>
<sequence>MKVDEPGSPQAEPYYNPHVAALPKYNAGLNLAAAKAVSGLDQIARLASNENPHGCSPAVSRVLSDGSVEFWRYSDPNCELLRATLAARLEVDANEIVIGNGSEEMIAAASRAFLTEGASALTVAPCFGLHEIEPLAVGASVVKVPMTADFDFDVPAIAAALSSGPNIFFLPSPWNPVGAALDHAGLARVIEATPKTSLFVLDEAYHEFVSDAIPDGLAMLKKAQRPYIVLRTFSKAFGLAGLRVGYAVCSSIKIAKMLSAAKTPFNVNAVAQAAAVAALGDEAWMREAVSRIRVERDRVAAALGAMGLRVARSEGNFLFFDSGRDSAELAIDLLRAGVVVKPWLEPSYRTFVRASIGTAAENDQLLAALSAILQA</sequence>
<dbReference type="Proteomes" id="UP000003704">
    <property type="component" value="Unassembled WGS sequence"/>
</dbReference>
<name>I8TAX3_9GAMM</name>
<evidence type="ECO:0000256" key="4">
    <source>
        <dbReference type="ARBA" id="ARBA00011738"/>
    </source>
</evidence>
<dbReference type="Gene3D" id="3.40.640.10">
    <property type="entry name" value="Type I PLP-dependent aspartate aminotransferase-like (Major domain)"/>
    <property type="match status" value="1"/>
</dbReference>
<dbReference type="NCBIfam" id="TIGR01141">
    <property type="entry name" value="hisC"/>
    <property type="match status" value="1"/>
</dbReference>
<keyword evidence="14" id="KW-1185">Reference proteome</keyword>
<dbReference type="Gene3D" id="3.90.1150.10">
    <property type="entry name" value="Aspartate Aminotransferase, domain 1"/>
    <property type="match status" value="1"/>
</dbReference>
<evidence type="ECO:0000256" key="11">
    <source>
        <dbReference type="HAMAP-Rule" id="MF_01023"/>
    </source>
</evidence>
<dbReference type="InterPro" id="IPR050106">
    <property type="entry name" value="HistidinolP_aminotransfase"/>
</dbReference>
<comment type="cofactor">
    <cofactor evidence="1 11">
        <name>pyridoxal 5'-phosphate</name>
        <dbReference type="ChEBI" id="CHEBI:597326"/>
    </cofactor>
</comment>
<evidence type="ECO:0000256" key="5">
    <source>
        <dbReference type="ARBA" id="ARBA00022576"/>
    </source>
</evidence>